<evidence type="ECO:0008006" key="6">
    <source>
        <dbReference type="Google" id="ProtNLM"/>
    </source>
</evidence>
<evidence type="ECO:0000256" key="1">
    <source>
        <dbReference type="SAM" id="MobiDB-lite"/>
    </source>
</evidence>
<dbReference type="InterPro" id="IPR009839">
    <property type="entry name" value="SseB_N"/>
</dbReference>
<gene>
    <name evidence="4" type="ORF">HMPREF9103_01214</name>
</gene>
<dbReference type="Proteomes" id="UP000004625">
    <property type="component" value="Unassembled WGS sequence"/>
</dbReference>
<reference evidence="4 5" key="1">
    <citation type="submission" date="2011-09" db="EMBL/GenBank/DDBJ databases">
        <authorList>
            <person name="Weinstock G."/>
            <person name="Sodergren E."/>
            <person name="Clifton S."/>
            <person name="Fulton L."/>
            <person name="Fulton B."/>
            <person name="Courtney L."/>
            <person name="Fronick C."/>
            <person name="Harrison M."/>
            <person name="Strong C."/>
            <person name="Farmer C."/>
            <person name="Delahaunty K."/>
            <person name="Markovic C."/>
            <person name="Hall O."/>
            <person name="Minx P."/>
            <person name="Tomlinson C."/>
            <person name="Mitreva M."/>
            <person name="Hou S."/>
            <person name="Chen J."/>
            <person name="Wollam A."/>
            <person name="Pepin K.H."/>
            <person name="Johnson M."/>
            <person name="Bhonagiri V."/>
            <person name="Zhang X."/>
            <person name="Suruliraj S."/>
            <person name="Warren W."/>
            <person name="Chinwalla A."/>
            <person name="Mardis E.R."/>
            <person name="Wilson R.K."/>
        </authorList>
    </citation>
    <scope>NUCLEOTIDE SEQUENCE [LARGE SCALE GENOMIC DNA]</scope>
    <source>
        <strain evidence="4 5">F0439</strain>
    </source>
</reference>
<accession>G9ZNB1</accession>
<dbReference type="Pfam" id="PF07179">
    <property type="entry name" value="SseB"/>
    <property type="match status" value="1"/>
</dbReference>
<feature type="region of interest" description="Disordered" evidence="1">
    <location>
        <begin position="1"/>
        <end position="27"/>
    </location>
</feature>
<dbReference type="STRING" id="797515.HMPREF9103_01214"/>
<evidence type="ECO:0000313" key="4">
    <source>
        <dbReference type="EMBL" id="EHL98990.1"/>
    </source>
</evidence>
<sequence>MEDAKLISKPDISEPSKRTGPKPDGITPFKTAGFGLRLQAFMNQPMDPEIEHRFAASLLKMTFYVPVQTGHRYATARQPDPAMTLSVAVTTYLADGEKYIPAFTDLTKLQKFLAGAPNMTPFRSFEFTSEELMGQSKKFQINGVLINPGNESFPLTQEYWQYIHQVAPVVVTRAQNPKSTYQLINPTPRKLEGELRRTLRKLRHVKQAWLVGMKTTEDDDYQYTIIVDYVGRPDKFEEKVSRKLALAAPRHLPYGSDIIVGQLRDPVGQEIKARVAPFYTRKSGWFD</sequence>
<keyword evidence="5" id="KW-1185">Reference proteome</keyword>
<feature type="domain" description="SseB protein C-terminal" evidence="3">
    <location>
        <begin position="188"/>
        <end position="281"/>
    </location>
</feature>
<evidence type="ECO:0000259" key="2">
    <source>
        <dbReference type="Pfam" id="PF07179"/>
    </source>
</evidence>
<comment type="caution">
    <text evidence="4">The sequence shown here is derived from an EMBL/GenBank/DDBJ whole genome shotgun (WGS) entry which is preliminary data.</text>
</comment>
<dbReference type="Pfam" id="PF14581">
    <property type="entry name" value="SseB_C"/>
    <property type="match status" value="1"/>
</dbReference>
<feature type="domain" description="SseB protein N-terminal" evidence="2">
    <location>
        <begin position="39"/>
        <end position="156"/>
    </location>
</feature>
<dbReference type="InterPro" id="IPR027945">
    <property type="entry name" value="SseB_C"/>
</dbReference>
<protein>
    <recommendedName>
        <fullName evidence="6">SseB protein C-terminal domain-containing protein</fullName>
    </recommendedName>
</protein>
<proteinExistence type="predicted"/>
<dbReference type="RefSeq" id="WP_008212133.1">
    <property type="nucleotide sequence ID" value="NZ_JH414949.1"/>
</dbReference>
<name>G9ZNB1_9LACO</name>
<organism evidence="4 5">
    <name type="scientific">Lentilactobacillus parafarraginis F0439</name>
    <dbReference type="NCBI Taxonomy" id="797515"/>
    <lineage>
        <taxon>Bacteria</taxon>
        <taxon>Bacillati</taxon>
        <taxon>Bacillota</taxon>
        <taxon>Bacilli</taxon>
        <taxon>Lactobacillales</taxon>
        <taxon>Lactobacillaceae</taxon>
        <taxon>Lentilactobacillus</taxon>
    </lineage>
</organism>
<dbReference type="PATRIC" id="fig|797515.3.peg.1130"/>
<evidence type="ECO:0000313" key="5">
    <source>
        <dbReference type="Proteomes" id="UP000004625"/>
    </source>
</evidence>
<evidence type="ECO:0000259" key="3">
    <source>
        <dbReference type="Pfam" id="PF14581"/>
    </source>
</evidence>
<dbReference type="EMBL" id="AGEY01000052">
    <property type="protein sequence ID" value="EHL98990.1"/>
    <property type="molecule type" value="Genomic_DNA"/>
</dbReference>
<dbReference type="HOGENOM" id="CLU_969069_0_0_9"/>
<feature type="compositionally biased region" description="Basic and acidic residues" evidence="1">
    <location>
        <begin position="1"/>
        <end position="17"/>
    </location>
</feature>
<dbReference type="AlphaFoldDB" id="G9ZNB1"/>